<protein>
    <submittedName>
        <fullName evidence="1">Uncharacterized protein</fullName>
    </submittedName>
</protein>
<evidence type="ECO:0000313" key="2">
    <source>
        <dbReference type="Proteomes" id="UP001215280"/>
    </source>
</evidence>
<dbReference type="Proteomes" id="UP001215280">
    <property type="component" value="Unassembled WGS sequence"/>
</dbReference>
<reference evidence="1" key="1">
    <citation type="submission" date="2023-03" db="EMBL/GenBank/DDBJ databases">
        <title>Massive genome expansion in bonnet fungi (Mycena s.s.) driven by repeated elements and novel gene families across ecological guilds.</title>
        <authorList>
            <consortium name="Lawrence Berkeley National Laboratory"/>
            <person name="Harder C.B."/>
            <person name="Miyauchi S."/>
            <person name="Viragh M."/>
            <person name="Kuo A."/>
            <person name="Thoen E."/>
            <person name="Andreopoulos B."/>
            <person name="Lu D."/>
            <person name="Skrede I."/>
            <person name="Drula E."/>
            <person name="Henrissat B."/>
            <person name="Morin E."/>
            <person name="Kohler A."/>
            <person name="Barry K."/>
            <person name="LaButti K."/>
            <person name="Morin E."/>
            <person name="Salamov A."/>
            <person name="Lipzen A."/>
            <person name="Mereny Z."/>
            <person name="Hegedus B."/>
            <person name="Baldrian P."/>
            <person name="Stursova M."/>
            <person name="Weitz H."/>
            <person name="Taylor A."/>
            <person name="Grigoriev I.V."/>
            <person name="Nagy L.G."/>
            <person name="Martin F."/>
            <person name="Kauserud H."/>
        </authorList>
    </citation>
    <scope>NUCLEOTIDE SEQUENCE</scope>
    <source>
        <strain evidence="1">CBHHK188m</strain>
    </source>
</reference>
<accession>A0AAD7I5F0</accession>
<proteinExistence type="predicted"/>
<gene>
    <name evidence="1" type="ORF">DFH07DRAFT_780242</name>
</gene>
<dbReference type="AlphaFoldDB" id="A0AAD7I5F0"/>
<keyword evidence="2" id="KW-1185">Reference proteome</keyword>
<organism evidence="1 2">
    <name type="scientific">Mycena maculata</name>
    <dbReference type="NCBI Taxonomy" id="230809"/>
    <lineage>
        <taxon>Eukaryota</taxon>
        <taxon>Fungi</taxon>
        <taxon>Dikarya</taxon>
        <taxon>Basidiomycota</taxon>
        <taxon>Agaricomycotina</taxon>
        <taxon>Agaricomycetes</taxon>
        <taxon>Agaricomycetidae</taxon>
        <taxon>Agaricales</taxon>
        <taxon>Marasmiineae</taxon>
        <taxon>Mycenaceae</taxon>
        <taxon>Mycena</taxon>
    </lineage>
</organism>
<evidence type="ECO:0000313" key="1">
    <source>
        <dbReference type="EMBL" id="KAJ7734543.1"/>
    </source>
</evidence>
<dbReference type="EMBL" id="JARJLG010000160">
    <property type="protein sequence ID" value="KAJ7734543.1"/>
    <property type="molecule type" value="Genomic_DNA"/>
</dbReference>
<sequence length="107" mass="11323">MGGAVVRMACVPPFLPPPPPLHTVLAEGGTVLFDGCCVPHVCSAFRGKDGAGVGKGCEPSRAAGSRAATSRPMVVWGLVVTGTIVGATRWDKHWFDPIKIWLNRIKM</sequence>
<name>A0AAD7I5F0_9AGAR</name>
<comment type="caution">
    <text evidence="1">The sequence shown here is derived from an EMBL/GenBank/DDBJ whole genome shotgun (WGS) entry which is preliminary data.</text>
</comment>